<evidence type="ECO:0000313" key="1">
    <source>
        <dbReference type="EMBL" id="MFC4507873.1"/>
    </source>
</evidence>
<reference evidence="2" key="1">
    <citation type="journal article" date="2019" name="Int. J. Syst. Evol. Microbiol.">
        <title>The Global Catalogue of Microorganisms (GCM) 10K type strain sequencing project: providing services to taxonomists for standard genome sequencing and annotation.</title>
        <authorList>
            <consortium name="The Broad Institute Genomics Platform"/>
            <consortium name="The Broad Institute Genome Sequencing Center for Infectious Disease"/>
            <person name="Wu L."/>
            <person name="Ma J."/>
        </authorList>
    </citation>
    <scope>NUCLEOTIDE SEQUENCE [LARGE SCALE GENOMIC DNA]</scope>
    <source>
        <strain evidence="2">CGMCC 4.7177</strain>
    </source>
</reference>
<proteinExistence type="predicted"/>
<name>A0ABV9BA45_9ACTN</name>
<organism evidence="1 2">
    <name type="scientific">Streptomyces vulcanius</name>
    <dbReference type="NCBI Taxonomy" id="1441876"/>
    <lineage>
        <taxon>Bacteria</taxon>
        <taxon>Bacillati</taxon>
        <taxon>Actinomycetota</taxon>
        <taxon>Actinomycetes</taxon>
        <taxon>Kitasatosporales</taxon>
        <taxon>Streptomycetaceae</taxon>
        <taxon>Streptomyces</taxon>
    </lineage>
</organism>
<keyword evidence="2" id="KW-1185">Reference proteome</keyword>
<dbReference type="Proteomes" id="UP001595839">
    <property type="component" value="Unassembled WGS sequence"/>
</dbReference>
<gene>
    <name evidence="1" type="ORF">ACFPIH_52195</name>
</gene>
<sequence length="201" mass="21088">MSPQLINTQDAAVCGAAYTSIFGWSITPGHRHRPRGGCTCGESSACPGSGAHPLPGPLIPSPADGLAAELNASPGAALIAPTVPFDALVLPKWSGLSVVMWLDRYGKAVPCILYGEDKAVLLVLPATGRYALPEGTSPSTVEVRSGPEQWVALPPSHGMRWEQPPWHDQTHHPLPLIHGKDLLAPLARALQATAEPSGARL</sequence>
<protein>
    <recommendedName>
        <fullName evidence="3">DNA primase</fullName>
    </recommendedName>
</protein>
<evidence type="ECO:0008006" key="3">
    <source>
        <dbReference type="Google" id="ProtNLM"/>
    </source>
</evidence>
<comment type="caution">
    <text evidence="1">The sequence shown here is derived from an EMBL/GenBank/DDBJ whole genome shotgun (WGS) entry which is preliminary data.</text>
</comment>
<dbReference type="RefSeq" id="WP_381167408.1">
    <property type="nucleotide sequence ID" value="NZ_JBHSFK010000063.1"/>
</dbReference>
<evidence type="ECO:0000313" key="2">
    <source>
        <dbReference type="Proteomes" id="UP001595839"/>
    </source>
</evidence>
<accession>A0ABV9BA45</accession>
<dbReference type="EMBL" id="JBHSFK010000063">
    <property type="protein sequence ID" value="MFC4507873.1"/>
    <property type="molecule type" value="Genomic_DNA"/>
</dbReference>